<dbReference type="InterPro" id="IPR010982">
    <property type="entry name" value="Lambda_DNA-bd_dom_sf"/>
</dbReference>
<evidence type="ECO:0000313" key="2">
    <source>
        <dbReference type="EMBL" id="ANB51839.1"/>
    </source>
</evidence>
<reference evidence="2 4" key="1">
    <citation type="journal article" date="2016" name="J. Clin. Microbiol.">
        <title>Detection and Whole-Genome Sequencing of Carbapenemase-Producing Aeromonas hydrophila Isolates from Routine Perirectal Surveillance Culture.</title>
        <authorList>
            <person name="Hughes H.Y."/>
            <person name="Conlan S.P."/>
            <person name="Lau A.F."/>
            <person name="Dekker J.P."/>
            <person name="Michelin A.V."/>
            <person name="Youn J.H."/>
            <person name="Henderson D.K."/>
            <person name="Frank K.M."/>
            <person name="Segre J.A."/>
            <person name="Palmore T.N."/>
        </authorList>
    </citation>
    <scope>NUCLEOTIDE SEQUENCE [LARGE SCALE GENOMIC DNA]</scope>
    <source>
        <strain evidence="2 4">AVNIH1</strain>
    </source>
</reference>
<organism evidence="3 5">
    <name type="scientific">Aeromonas veronii</name>
    <dbReference type="NCBI Taxonomy" id="654"/>
    <lineage>
        <taxon>Bacteria</taxon>
        <taxon>Pseudomonadati</taxon>
        <taxon>Pseudomonadota</taxon>
        <taxon>Gammaproteobacteria</taxon>
        <taxon>Aeromonadales</taxon>
        <taxon>Aeromonadaceae</taxon>
        <taxon>Aeromonas</taxon>
    </lineage>
</organism>
<dbReference type="GO" id="GO:0003677">
    <property type="term" value="F:DNA binding"/>
    <property type="evidence" value="ECO:0007669"/>
    <property type="project" value="InterPro"/>
</dbReference>
<dbReference type="InterPro" id="IPR001387">
    <property type="entry name" value="Cro/C1-type_HTH"/>
</dbReference>
<evidence type="ECO:0000313" key="3">
    <source>
        <dbReference type="EMBL" id="BBR40041.1"/>
    </source>
</evidence>
<sequence length="84" mass="9272">MKVTSAKQLSACLKDARLSQKLSQGKVAGKVGIRQDTVSSFELNPESTKLETLFKILAALELSLDIRPRTDPAENATPGWKEEW</sequence>
<dbReference type="AlphaFoldDB" id="A0A165SB35"/>
<evidence type="ECO:0000313" key="4">
    <source>
        <dbReference type="Proteomes" id="UP000076809"/>
    </source>
</evidence>
<dbReference type="Pfam" id="PF01381">
    <property type="entry name" value="HTH_3"/>
    <property type="match status" value="1"/>
</dbReference>
<accession>A0A165SB35</accession>
<name>A0A165SB35_AERVE</name>
<dbReference type="Proteomes" id="UP000076809">
    <property type="component" value="Chromosome"/>
</dbReference>
<evidence type="ECO:0000259" key="1">
    <source>
        <dbReference type="PROSITE" id="PS50943"/>
    </source>
</evidence>
<dbReference type="PROSITE" id="PS50943">
    <property type="entry name" value="HTH_CROC1"/>
    <property type="match status" value="1"/>
</dbReference>
<dbReference type="SUPFAM" id="SSF47413">
    <property type="entry name" value="lambda repressor-like DNA-binding domains"/>
    <property type="match status" value="1"/>
</dbReference>
<dbReference type="Proteomes" id="UP000515442">
    <property type="component" value="Chromosome"/>
</dbReference>
<dbReference type="CDD" id="cd00093">
    <property type="entry name" value="HTH_XRE"/>
    <property type="match status" value="1"/>
</dbReference>
<dbReference type="Gene3D" id="1.10.260.40">
    <property type="entry name" value="lambda repressor-like DNA-binding domains"/>
    <property type="match status" value="1"/>
</dbReference>
<proteinExistence type="predicted"/>
<dbReference type="RefSeq" id="WP_005329233.1">
    <property type="nucleotide sequence ID" value="NZ_AP022038.1"/>
</dbReference>
<dbReference type="EMBL" id="AP022038">
    <property type="protein sequence ID" value="BBR40041.1"/>
    <property type="molecule type" value="Genomic_DNA"/>
</dbReference>
<gene>
    <name evidence="2" type="ORF">WM43_03740</name>
    <name evidence="3" type="ORF">WP3W19E03_25660</name>
</gene>
<dbReference type="GeneID" id="69410504"/>
<evidence type="ECO:0000313" key="5">
    <source>
        <dbReference type="Proteomes" id="UP000515442"/>
    </source>
</evidence>
<protein>
    <submittedName>
        <fullName evidence="2">XRE family transcriptional regulator</fullName>
    </submittedName>
</protein>
<feature type="domain" description="HTH cro/C1-type" evidence="1">
    <location>
        <begin position="13"/>
        <end position="67"/>
    </location>
</feature>
<reference evidence="3 5" key="2">
    <citation type="submission" date="2019-12" db="EMBL/GenBank/DDBJ databases">
        <title>complete genome sequences of Aeromonas veronii str. WP3-W19-ESBL-03 isolated from wastewater treatment plant effluent.</title>
        <authorList>
            <person name="Sekizuka T."/>
            <person name="Itokawa K."/>
            <person name="Yatsu K."/>
            <person name="Inamine Y."/>
            <person name="Kuroda M."/>
        </authorList>
    </citation>
    <scope>NUCLEOTIDE SEQUENCE [LARGE SCALE GENOMIC DNA]</scope>
    <source>
        <strain evidence="3 5">WP3-W19-ESBL-03</strain>
    </source>
</reference>
<dbReference type="SMART" id="SM00530">
    <property type="entry name" value="HTH_XRE"/>
    <property type="match status" value="1"/>
</dbReference>
<dbReference type="EMBL" id="CP014774">
    <property type="protein sequence ID" value="ANB51839.1"/>
    <property type="molecule type" value="Genomic_DNA"/>
</dbReference>